<name>A0ABU1UW86_9GAMM</name>
<dbReference type="SMART" id="SM00419">
    <property type="entry name" value="HTH_CRP"/>
    <property type="match status" value="1"/>
</dbReference>
<evidence type="ECO:0000256" key="2">
    <source>
        <dbReference type="ARBA" id="ARBA00023125"/>
    </source>
</evidence>
<evidence type="ECO:0000256" key="1">
    <source>
        <dbReference type="ARBA" id="ARBA00023015"/>
    </source>
</evidence>
<dbReference type="InterPro" id="IPR012318">
    <property type="entry name" value="HTH_CRP"/>
</dbReference>
<dbReference type="InterPro" id="IPR018490">
    <property type="entry name" value="cNMP-bd_dom_sf"/>
</dbReference>
<protein>
    <submittedName>
        <fullName evidence="5">CRP-like cAMP-binding protein</fullName>
    </submittedName>
</protein>
<organism evidence="5 6">
    <name type="scientific">Cellvibrio fibrivorans</name>
    <dbReference type="NCBI Taxonomy" id="126350"/>
    <lineage>
        <taxon>Bacteria</taxon>
        <taxon>Pseudomonadati</taxon>
        <taxon>Pseudomonadota</taxon>
        <taxon>Gammaproteobacteria</taxon>
        <taxon>Cellvibrionales</taxon>
        <taxon>Cellvibrionaceae</taxon>
        <taxon>Cellvibrio</taxon>
    </lineage>
</organism>
<accession>A0ABU1UW86</accession>
<reference evidence="5 6" key="1">
    <citation type="submission" date="2023-07" db="EMBL/GenBank/DDBJ databases">
        <title>Sorghum-associated microbial communities from plants grown in Nebraska, USA.</title>
        <authorList>
            <person name="Schachtman D."/>
        </authorList>
    </citation>
    <scope>NUCLEOTIDE SEQUENCE [LARGE SCALE GENOMIC DNA]</scope>
    <source>
        <strain evidence="5 6">BE190</strain>
    </source>
</reference>
<dbReference type="RefSeq" id="WP_310070583.1">
    <property type="nucleotide sequence ID" value="NZ_JAVDVX010000002.1"/>
</dbReference>
<dbReference type="PROSITE" id="PS51063">
    <property type="entry name" value="HTH_CRP_2"/>
    <property type="match status" value="1"/>
</dbReference>
<dbReference type="SUPFAM" id="SSF51206">
    <property type="entry name" value="cAMP-binding domain-like"/>
    <property type="match status" value="1"/>
</dbReference>
<evidence type="ECO:0000313" key="5">
    <source>
        <dbReference type="EMBL" id="MDR7089447.1"/>
    </source>
</evidence>
<evidence type="ECO:0000256" key="3">
    <source>
        <dbReference type="ARBA" id="ARBA00023163"/>
    </source>
</evidence>
<keyword evidence="3" id="KW-0804">Transcription</keyword>
<gene>
    <name evidence="5" type="ORF">J2X05_001453</name>
</gene>
<dbReference type="Pfam" id="PF13545">
    <property type="entry name" value="HTH_Crp_2"/>
    <property type="match status" value="1"/>
</dbReference>
<keyword evidence="2" id="KW-0238">DNA-binding</keyword>
<evidence type="ECO:0000313" key="6">
    <source>
        <dbReference type="Proteomes" id="UP001253595"/>
    </source>
</evidence>
<keyword evidence="1" id="KW-0805">Transcription regulation</keyword>
<dbReference type="Proteomes" id="UP001253595">
    <property type="component" value="Unassembled WGS sequence"/>
</dbReference>
<keyword evidence="6" id="KW-1185">Reference proteome</keyword>
<dbReference type="Gene3D" id="2.60.120.10">
    <property type="entry name" value="Jelly Rolls"/>
    <property type="match status" value="1"/>
</dbReference>
<dbReference type="InterPro" id="IPR036390">
    <property type="entry name" value="WH_DNA-bd_sf"/>
</dbReference>
<dbReference type="EMBL" id="JAVDVX010000002">
    <property type="protein sequence ID" value="MDR7089447.1"/>
    <property type="molecule type" value="Genomic_DNA"/>
</dbReference>
<dbReference type="SUPFAM" id="SSF46785">
    <property type="entry name" value="Winged helix' DNA-binding domain"/>
    <property type="match status" value="1"/>
</dbReference>
<evidence type="ECO:0000259" key="4">
    <source>
        <dbReference type="PROSITE" id="PS51063"/>
    </source>
</evidence>
<dbReference type="InterPro" id="IPR014710">
    <property type="entry name" value="RmlC-like_jellyroll"/>
</dbReference>
<sequence length="242" mass="27077">MPKNIAVENQTPEKNYILAKLGRTETDRLIKHLEPVNLKLGDVIYGPNQHISHAYFPTTSIISLQYIMDTGACAEAAEVGNEGMLGLPILLGGSVTPNTAIVQTAGHAYRLDQHILKAEFNSAGIMQRLLLRYTQAVMTQMFQTAACNRHHTIEQQLCRWLLLTVDRIPSGELLMTQELVANMLGVRRESITEAAKGLQDAGCIRYRRGHISVLDRPKLERCVCECYSVVKEEFIRLMSSVN</sequence>
<proteinExistence type="predicted"/>
<feature type="domain" description="HTH crp-type" evidence="4">
    <location>
        <begin position="151"/>
        <end position="217"/>
    </location>
</feature>
<comment type="caution">
    <text evidence="5">The sequence shown here is derived from an EMBL/GenBank/DDBJ whole genome shotgun (WGS) entry which is preliminary data.</text>
</comment>